<dbReference type="InterPro" id="IPR000640">
    <property type="entry name" value="EFG_V-like"/>
</dbReference>
<dbReference type="CDD" id="cd16262">
    <property type="entry name" value="EFG_III"/>
    <property type="match status" value="1"/>
</dbReference>
<dbReference type="InterPro" id="IPR035649">
    <property type="entry name" value="EFG_V"/>
</dbReference>
<dbReference type="GO" id="GO:0003924">
    <property type="term" value="F:GTPase activity"/>
    <property type="evidence" value="ECO:0007669"/>
    <property type="project" value="InterPro"/>
</dbReference>
<dbReference type="Gene3D" id="2.40.30.10">
    <property type="entry name" value="Translation factors"/>
    <property type="match status" value="1"/>
</dbReference>
<dbReference type="InterPro" id="IPR020568">
    <property type="entry name" value="Ribosomal_Su5_D2-typ_SF"/>
</dbReference>
<sequence>MEPKVLAILGQTESGKATFCETLCKLCGETIKTPKKEPFYYLKIYGFKYKNNPFYLLNTPGDENFIGEIKWALKVADVAILLVDTTSVLKYHNIRVSEFAKEEGVPLFVFLNKIDDLEKSNIEETLFNLNNTLEISHIPIIYAFKQSNTFSLIDLIEEKAFIEEGSKIKYQEMPENLKDKVVEIKEKLMEAAAESSDTLIEKYLEEGKLEKEEILSGLKETVKKGNINFVFTGSAKTGAGLLVFLEYMLHLGSSYKSKLEKENITHSGAIGLIFKNYIDPYAGKLSYGRIFTGSFTSDGVVYTSEGKEEKYTQIFIPKGDYLEQVKEVNEGEIIVFSKVESLTTGSTFSNSPISVSFSVPEMPFPMITMALHPETRADEDKISGAISKAKEEDPSIVFKRNEETRELLISGIGLPHIEKTVEKLKEKYGVKVRLTPPKIPYRETIKKAIQSVIYRHKKQTGGRGQFAEVHFHIFPLERGKGFEFLETLTGMNVPRNYVPAVEKGVREAMEKGPLAGYPVVDVKVQFYDGKSHEVDSSDLAFKIAAFHCLKKGIEQANPVLLEPYLELEIIVPDENVGDVVGDLNARRGRVLNLEKAGKRTKIKALAPMAELQDYVITLQGITAGRGYFTAKFSHYEEAPPFIAEKVIAESKEAQEKEAK</sequence>
<dbReference type="Pfam" id="PF03764">
    <property type="entry name" value="EFG_IV"/>
    <property type="match status" value="1"/>
</dbReference>
<dbReference type="Pfam" id="PF00009">
    <property type="entry name" value="GTP_EFTU"/>
    <property type="match status" value="1"/>
</dbReference>
<evidence type="ECO:0000256" key="3">
    <source>
        <dbReference type="ARBA" id="ARBA00022768"/>
    </source>
</evidence>
<evidence type="ECO:0000256" key="4">
    <source>
        <dbReference type="ARBA" id="ARBA00022917"/>
    </source>
</evidence>
<dbReference type="Gene3D" id="3.30.70.870">
    <property type="entry name" value="Elongation Factor G (Translational Gtpase), domain 3"/>
    <property type="match status" value="1"/>
</dbReference>
<dbReference type="Pfam" id="PF00679">
    <property type="entry name" value="EFG_C"/>
    <property type="match status" value="1"/>
</dbReference>
<organism evidence="9">
    <name type="scientific">Thermodesulfobacterium geofontis</name>
    <dbReference type="NCBI Taxonomy" id="1295609"/>
    <lineage>
        <taxon>Bacteria</taxon>
        <taxon>Pseudomonadati</taxon>
        <taxon>Thermodesulfobacteriota</taxon>
        <taxon>Thermodesulfobacteria</taxon>
        <taxon>Thermodesulfobacteriales</taxon>
        <taxon>Thermodesulfobacteriaceae</taxon>
        <taxon>Thermodesulfobacterium</taxon>
    </lineage>
</organism>
<keyword evidence="5" id="KW-0342">GTP-binding</keyword>
<dbReference type="FunFam" id="3.30.230.10:FF:000003">
    <property type="entry name" value="Elongation factor G"/>
    <property type="match status" value="1"/>
</dbReference>
<evidence type="ECO:0000256" key="5">
    <source>
        <dbReference type="ARBA" id="ARBA00023134"/>
    </source>
</evidence>
<accession>A0A7V4N3V2</accession>
<gene>
    <name evidence="9" type="ORF">ENU91_02205</name>
</gene>
<dbReference type="InterPro" id="IPR009022">
    <property type="entry name" value="EFG_III"/>
</dbReference>
<dbReference type="GO" id="GO:0032790">
    <property type="term" value="P:ribosome disassembly"/>
    <property type="evidence" value="ECO:0007669"/>
    <property type="project" value="TreeGrafter"/>
</dbReference>
<dbReference type="AlphaFoldDB" id="A0A7V4N3V2"/>
<keyword evidence="2" id="KW-0547">Nucleotide-binding</keyword>
<dbReference type="SMART" id="SM00889">
    <property type="entry name" value="EFG_IV"/>
    <property type="match status" value="1"/>
</dbReference>
<dbReference type="PANTHER" id="PTHR43261">
    <property type="entry name" value="TRANSLATION ELONGATION FACTOR G-RELATED"/>
    <property type="match status" value="1"/>
</dbReference>
<dbReference type="InterPro" id="IPR005517">
    <property type="entry name" value="Transl_elong_EFG/EF2_IV"/>
</dbReference>
<feature type="domain" description="Translation elongation factor EFG/EF2" evidence="8">
    <location>
        <begin position="438"/>
        <end position="557"/>
    </location>
</feature>
<dbReference type="InterPro" id="IPR014721">
    <property type="entry name" value="Ribsml_uS5_D2-typ_fold_subgr"/>
</dbReference>
<comment type="function">
    <text evidence="6">Catalyzes the GTP-dependent ribosomal translocation step during translation elongation. During this step, the ribosome changes from the pre-translocational (PRE) to the post-translocational (POST) state as the newly formed A-site-bound peptidyl-tRNA and P-site-bound deacylated tRNA move to the P and E sites, respectively. Catalyzes the coordinated movement of the two tRNA molecules, the mRNA and conformational changes in the ribosome.</text>
</comment>
<dbReference type="Gene3D" id="3.30.70.240">
    <property type="match status" value="1"/>
</dbReference>
<evidence type="ECO:0000259" key="8">
    <source>
        <dbReference type="SMART" id="SM00889"/>
    </source>
</evidence>
<dbReference type="SUPFAM" id="SSF50447">
    <property type="entry name" value="Translation proteins"/>
    <property type="match status" value="1"/>
</dbReference>
<proteinExistence type="predicted"/>
<dbReference type="InterPro" id="IPR009000">
    <property type="entry name" value="Transl_B-barrel_sf"/>
</dbReference>
<dbReference type="Pfam" id="PF22042">
    <property type="entry name" value="EF-G_D2"/>
    <property type="match status" value="1"/>
</dbReference>
<dbReference type="InterPro" id="IPR053905">
    <property type="entry name" value="EF-G-like_DII"/>
</dbReference>
<dbReference type="CDD" id="cd03713">
    <property type="entry name" value="EFG_mtEFG_C"/>
    <property type="match status" value="1"/>
</dbReference>
<dbReference type="InterPro" id="IPR041095">
    <property type="entry name" value="EFG_II"/>
</dbReference>
<evidence type="ECO:0000256" key="2">
    <source>
        <dbReference type="ARBA" id="ARBA00022741"/>
    </source>
</evidence>
<dbReference type="FunFam" id="3.30.70.240:FF:000001">
    <property type="entry name" value="Elongation factor G"/>
    <property type="match status" value="1"/>
</dbReference>
<dbReference type="GO" id="GO:0005525">
    <property type="term" value="F:GTP binding"/>
    <property type="evidence" value="ECO:0007669"/>
    <property type="project" value="UniProtKB-KW"/>
</dbReference>
<dbReference type="SUPFAM" id="SSF52540">
    <property type="entry name" value="P-loop containing nucleoside triphosphate hydrolases"/>
    <property type="match status" value="1"/>
</dbReference>
<keyword evidence="3 9" id="KW-0251">Elongation factor</keyword>
<dbReference type="CDD" id="cd01434">
    <property type="entry name" value="EFG_mtEFG1_IV"/>
    <property type="match status" value="1"/>
</dbReference>
<dbReference type="InterPro" id="IPR047872">
    <property type="entry name" value="EFG_IV"/>
</dbReference>
<evidence type="ECO:0000313" key="9">
    <source>
        <dbReference type="EMBL" id="HGU15461.1"/>
    </source>
</evidence>
<reference evidence="9" key="1">
    <citation type="journal article" date="2020" name="mSystems">
        <title>Genome- and Community-Level Interaction Insights into Carbon Utilization and Element Cycling Functions of Hydrothermarchaeota in Hydrothermal Sediment.</title>
        <authorList>
            <person name="Zhou Z."/>
            <person name="Liu Y."/>
            <person name="Xu W."/>
            <person name="Pan J."/>
            <person name="Luo Z.H."/>
            <person name="Li M."/>
        </authorList>
    </citation>
    <scope>NUCLEOTIDE SEQUENCE [LARGE SCALE GENOMIC DNA]</scope>
    <source>
        <strain evidence="9">SpSt-711</strain>
    </source>
</reference>
<keyword evidence="4" id="KW-0648">Protein biosynthesis</keyword>
<comment type="caution">
    <text evidence="9">The sequence shown here is derived from an EMBL/GenBank/DDBJ whole genome shotgun (WGS) entry which is preliminary data.</text>
</comment>
<dbReference type="InterPro" id="IPR000795">
    <property type="entry name" value="T_Tr_GTP-bd_dom"/>
</dbReference>
<dbReference type="InterPro" id="IPR027417">
    <property type="entry name" value="P-loop_NTPase"/>
</dbReference>
<dbReference type="Gene3D" id="3.30.230.10">
    <property type="match status" value="1"/>
</dbReference>
<dbReference type="PANTHER" id="PTHR43261:SF6">
    <property type="entry name" value="ELONGATION FACTOR G-LIKE PROTEIN"/>
    <property type="match status" value="1"/>
</dbReference>
<dbReference type="GO" id="GO:0003746">
    <property type="term" value="F:translation elongation factor activity"/>
    <property type="evidence" value="ECO:0007669"/>
    <property type="project" value="UniProtKB-KW"/>
</dbReference>
<evidence type="ECO:0000256" key="6">
    <source>
        <dbReference type="ARBA" id="ARBA00024731"/>
    </source>
</evidence>
<protein>
    <recommendedName>
        <fullName evidence="1">Elongation factor G</fullName>
    </recommendedName>
</protein>
<dbReference type="Gene3D" id="3.40.50.300">
    <property type="entry name" value="P-loop containing nucleotide triphosphate hydrolases"/>
    <property type="match status" value="1"/>
</dbReference>
<dbReference type="SMART" id="SM00838">
    <property type="entry name" value="EFG_C"/>
    <property type="match status" value="1"/>
</dbReference>
<dbReference type="SUPFAM" id="SSF54211">
    <property type="entry name" value="Ribosomal protein S5 domain 2-like"/>
    <property type="match status" value="1"/>
</dbReference>
<name>A0A7V4N3V2_9BACT</name>
<evidence type="ECO:0000259" key="7">
    <source>
        <dbReference type="SMART" id="SM00838"/>
    </source>
</evidence>
<dbReference type="EMBL" id="DTEI01000044">
    <property type="protein sequence ID" value="HGU15461.1"/>
    <property type="molecule type" value="Genomic_DNA"/>
</dbReference>
<dbReference type="Pfam" id="PF14492">
    <property type="entry name" value="EFG_III"/>
    <property type="match status" value="1"/>
</dbReference>
<evidence type="ECO:0000256" key="1">
    <source>
        <dbReference type="ARBA" id="ARBA00017872"/>
    </source>
</evidence>
<dbReference type="NCBIfam" id="NF009381">
    <property type="entry name" value="PRK12740.1-5"/>
    <property type="match status" value="1"/>
</dbReference>
<feature type="domain" description="Elongation factor EFG" evidence="7">
    <location>
        <begin position="559"/>
        <end position="646"/>
    </location>
</feature>
<dbReference type="InterPro" id="IPR035647">
    <property type="entry name" value="EFG_III/V"/>
</dbReference>
<dbReference type="SUPFAM" id="SSF54980">
    <property type="entry name" value="EF-G C-terminal domain-like"/>
    <property type="match status" value="2"/>
</dbReference>